<evidence type="ECO:0000313" key="1">
    <source>
        <dbReference type="EMBL" id="KHG14719.1"/>
    </source>
</evidence>
<dbReference type="EMBL" id="KN402152">
    <property type="protein sequence ID" value="KHG14719.1"/>
    <property type="molecule type" value="Genomic_DNA"/>
</dbReference>
<sequence>MYRSPGRVVFTCWSIFSVLGPFSLFSLSYAHLSIKYEIK</sequence>
<proteinExistence type="predicted"/>
<name>A0A0B0NSE2_GOSAR</name>
<organism evidence="1 2">
    <name type="scientific">Gossypium arboreum</name>
    <name type="common">Tree cotton</name>
    <name type="synonym">Gossypium nanking</name>
    <dbReference type="NCBI Taxonomy" id="29729"/>
    <lineage>
        <taxon>Eukaryota</taxon>
        <taxon>Viridiplantae</taxon>
        <taxon>Streptophyta</taxon>
        <taxon>Embryophyta</taxon>
        <taxon>Tracheophyta</taxon>
        <taxon>Spermatophyta</taxon>
        <taxon>Magnoliopsida</taxon>
        <taxon>eudicotyledons</taxon>
        <taxon>Gunneridae</taxon>
        <taxon>Pentapetalae</taxon>
        <taxon>rosids</taxon>
        <taxon>malvids</taxon>
        <taxon>Malvales</taxon>
        <taxon>Malvaceae</taxon>
        <taxon>Malvoideae</taxon>
        <taxon>Gossypium</taxon>
    </lineage>
</organism>
<gene>
    <name evidence="1" type="ORF">F383_19522</name>
</gene>
<dbReference type="AlphaFoldDB" id="A0A0B0NSE2"/>
<keyword evidence="2" id="KW-1185">Reference proteome</keyword>
<reference evidence="2" key="1">
    <citation type="submission" date="2014-09" db="EMBL/GenBank/DDBJ databases">
        <authorList>
            <person name="Mudge J."/>
            <person name="Ramaraj T."/>
            <person name="Lindquist I.E."/>
            <person name="Bharti A.K."/>
            <person name="Sundararajan A."/>
            <person name="Cameron C.T."/>
            <person name="Woodward J.E."/>
            <person name="May G.D."/>
            <person name="Brubaker C."/>
            <person name="Broadhvest J."/>
            <person name="Wilkins T.A."/>
        </authorList>
    </citation>
    <scope>NUCLEOTIDE SEQUENCE</scope>
    <source>
        <strain evidence="2">cv. AKA8401</strain>
    </source>
</reference>
<dbReference type="Proteomes" id="UP000032142">
    <property type="component" value="Unassembled WGS sequence"/>
</dbReference>
<accession>A0A0B0NSE2</accession>
<evidence type="ECO:0000313" key="2">
    <source>
        <dbReference type="Proteomes" id="UP000032142"/>
    </source>
</evidence>
<protein>
    <submittedName>
        <fullName evidence="1">Uncharacterized protein</fullName>
    </submittedName>
</protein>